<evidence type="ECO:0000256" key="7">
    <source>
        <dbReference type="SAM" id="MobiDB-lite"/>
    </source>
</evidence>
<evidence type="ECO:0000256" key="5">
    <source>
        <dbReference type="ARBA" id="ARBA00023125"/>
    </source>
</evidence>
<name>A0A4S8JGJ8_MUSBA</name>
<feature type="domain" description="C3H1-type" evidence="8">
    <location>
        <begin position="174"/>
        <end position="200"/>
    </location>
</feature>
<evidence type="ECO:0000256" key="6">
    <source>
        <dbReference type="PROSITE-ProRule" id="PRU00723"/>
    </source>
</evidence>
<dbReference type="PANTHER" id="PTHR14493:SF155">
    <property type="entry name" value="ZINC FINGER CCCH DOMAIN-CONTAINING PROTEIN 20"/>
    <property type="match status" value="1"/>
</dbReference>
<organism evidence="9 10">
    <name type="scientific">Musa balbisiana</name>
    <name type="common">Banana</name>
    <dbReference type="NCBI Taxonomy" id="52838"/>
    <lineage>
        <taxon>Eukaryota</taxon>
        <taxon>Viridiplantae</taxon>
        <taxon>Streptophyta</taxon>
        <taxon>Embryophyta</taxon>
        <taxon>Tracheophyta</taxon>
        <taxon>Spermatophyta</taxon>
        <taxon>Magnoliopsida</taxon>
        <taxon>Liliopsida</taxon>
        <taxon>Zingiberales</taxon>
        <taxon>Musaceae</taxon>
        <taxon>Musa</taxon>
    </lineage>
</organism>
<gene>
    <name evidence="9" type="ORF">C4D60_Mb07t19850</name>
</gene>
<dbReference type="PROSITE" id="PS50103">
    <property type="entry name" value="ZF_C3H1"/>
    <property type="match status" value="1"/>
</dbReference>
<dbReference type="FunFam" id="3.30.1370.210:FF:000009">
    <property type="entry name" value="Zinc finger CCCH domain-containing protein 66"/>
    <property type="match status" value="1"/>
</dbReference>
<feature type="compositionally biased region" description="Pro residues" evidence="7">
    <location>
        <begin position="285"/>
        <end position="296"/>
    </location>
</feature>
<evidence type="ECO:0000259" key="8">
    <source>
        <dbReference type="PROSITE" id="PS50103"/>
    </source>
</evidence>
<dbReference type="Pfam" id="PF25512">
    <property type="entry name" value="zf-CCCH_AtC3H23"/>
    <property type="match status" value="1"/>
</dbReference>
<dbReference type="InterPro" id="IPR057444">
    <property type="entry name" value="Znf-CCCH_AtC3H23-like"/>
</dbReference>
<comment type="caution">
    <text evidence="9">The sequence shown here is derived from an EMBL/GenBank/DDBJ whole genome shotgun (WGS) entry which is preliminary data.</text>
</comment>
<dbReference type="EMBL" id="PYDT01000005">
    <property type="protein sequence ID" value="THU61113.1"/>
    <property type="molecule type" value="Genomic_DNA"/>
</dbReference>
<evidence type="ECO:0000313" key="9">
    <source>
        <dbReference type="EMBL" id="THU61113.1"/>
    </source>
</evidence>
<keyword evidence="10" id="KW-1185">Reference proteome</keyword>
<dbReference type="InterPro" id="IPR000571">
    <property type="entry name" value="Znf_CCCH"/>
</dbReference>
<dbReference type="GO" id="GO:0008270">
    <property type="term" value="F:zinc ion binding"/>
    <property type="evidence" value="ECO:0007669"/>
    <property type="project" value="UniProtKB-KW"/>
</dbReference>
<evidence type="ECO:0000313" key="10">
    <source>
        <dbReference type="Proteomes" id="UP000317650"/>
    </source>
</evidence>
<sequence>MTQPGLDLLFIFTTSLSPSFLTYAEKRGKREWGGSVRVIGRETKMMMMMIGGEGGHPSDPTGHVPPWSSPFEDTTGGIGYHLGAAGGAEYGLGESALAAALQRYLPCNIDEPGAEEEEVDEPDAAVDVYSSDEFRMYEFKVRRCARGRSHDWTECPFAHPGEKARRRDPRKYHYSGAACPDFRKGGCKRGDACEFAHGVFECWLHPARYRTQPCKDGTACRRRVCFFAHTPDQLRVLPQQQQTPTKAAAAVESYDGSPLRHQAMESYLSKHIMSSSPTSTLISPPISPPSDSPPMSPSTAAIRRASWPMRSSLNEVVASLRQLQLNKVKSDLSSWGLQVGGGAFGSPRGSGAGFRAGFCSLPTTPTTASAAVSGGGVGWFDGMDSGFTEGEEPVERVESGRALRAKIFEKLSKECVTERANAAASTPAPDVGWVSELVM</sequence>
<dbReference type="SMART" id="SM00356">
    <property type="entry name" value="ZnF_C3H1"/>
    <property type="match status" value="2"/>
</dbReference>
<reference evidence="9 10" key="1">
    <citation type="journal article" date="2019" name="Nat. Plants">
        <title>Genome sequencing of Musa balbisiana reveals subgenome evolution and function divergence in polyploid bananas.</title>
        <authorList>
            <person name="Yao X."/>
        </authorList>
    </citation>
    <scope>NUCLEOTIDE SEQUENCE [LARGE SCALE GENOMIC DNA]</scope>
    <source>
        <strain evidence="10">cv. DH-PKW</strain>
        <tissue evidence="9">Leaves</tissue>
    </source>
</reference>
<dbReference type="PANTHER" id="PTHR14493">
    <property type="entry name" value="UNKEMPT FAMILY MEMBER"/>
    <property type="match status" value="1"/>
</dbReference>
<evidence type="ECO:0000256" key="2">
    <source>
        <dbReference type="ARBA" id="ARBA00022737"/>
    </source>
</evidence>
<dbReference type="Proteomes" id="UP000317650">
    <property type="component" value="Chromosome 7"/>
</dbReference>
<accession>A0A4S8JGJ8</accession>
<keyword evidence="2" id="KW-0677">Repeat</keyword>
<keyword evidence="3 6" id="KW-0863">Zinc-finger</keyword>
<dbReference type="AlphaFoldDB" id="A0A4S8JGJ8"/>
<dbReference type="STRING" id="52838.A0A4S8JGJ8"/>
<evidence type="ECO:0000256" key="1">
    <source>
        <dbReference type="ARBA" id="ARBA00022723"/>
    </source>
</evidence>
<keyword evidence="5" id="KW-0238">DNA-binding</keyword>
<dbReference type="Pfam" id="PF00642">
    <property type="entry name" value="zf-CCCH"/>
    <property type="match status" value="1"/>
</dbReference>
<dbReference type="InterPro" id="IPR045234">
    <property type="entry name" value="Unkempt-like"/>
</dbReference>
<protein>
    <recommendedName>
        <fullName evidence="8">C3H1-type domain-containing protein</fullName>
    </recommendedName>
</protein>
<proteinExistence type="predicted"/>
<keyword evidence="1 6" id="KW-0479">Metal-binding</keyword>
<evidence type="ECO:0000256" key="4">
    <source>
        <dbReference type="ARBA" id="ARBA00022833"/>
    </source>
</evidence>
<keyword evidence="4 6" id="KW-0862">Zinc</keyword>
<feature type="zinc finger region" description="C3H1-type" evidence="6">
    <location>
        <begin position="174"/>
        <end position="200"/>
    </location>
</feature>
<feature type="region of interest" description="Disordered" evidence="7">
    <location>
        <begin position="278"/>
        <end position="299"/>
    </location>
</feature>
<dbReference type="GO" id="GO:0003677">
    <property type="term" value="F:DNA binding"/>
    <property type="evidence" value="ECO:0007669"/>
    <property type="project" value="UniProtKB-KW"/>
</dbReference>
<dbReference type="Gene3D" id="3.30.1370.210">
    <property type="match status" value="1"/>
</dbReference>
<evidence type="ECO:0000256" key="3">
    <source>
        <dbReference type="ARBA" id="ARBA00022771"/>
    </source>
</evidence>